<dbReference type="EMBL" id="CP101700">
    <property type="protein sequence ID" value="UUC18906.1"/>
    <property type="molecule type" value="Genomic_DNA"/>
</dbReference>
<accession>A0AAJ5LKB3</accession>
<evidence type="ECO:0000313" key="2">
    <source>
        <dbReference type="Proteomes" id="UP001058744"/>
    </source>
</evidence>
<proteinExistence type="predicted"/>
<protein>
    <recommendedName>
        <fullName evidence="3">Lipoyl-binding domain-containing protein</fullName>
    </recommendedName>
</protein>
<evidence type="ECO:0000313" key="1">
    <source>
        <dbReference type="EMBL" id="UUC18906.1"/>
    </source>
</evidence>
<gene>
    <name evidence="1" type="ORF">NOV18_27370</name>
</gene>
<dbReference type="InterPro" id="IPR011053">
    <property type="entry name" value="Single_hybrid_motif"/>
</dbReference>
<reference evidence="1" key="1">
    <citation type="submission" date="2022-07" db="EMBL/GenBank/DDBJ databases">
        <title>Complete genome of MD9.</title>
        <authorList>
            <person name="Cao G."/>
        </authorList>
    </citation>
    <scope>NUCLEOTIDE SEQUENCE</scope>
    <source>
        <strain evidence="1">MD9</strain>
    </source>
</reference>
<dbReference type="Gene3D" id="2.40.50.100">
    <property type="match status" value="1"/>
</dbReference>
<dbReference type="RefSeq" id="WP_137137792.1">
    <property type="nucleotide sequence ID" value="NZ_CP101700.1"/>
</dbReference>
<name>A0AAJ5LKB3_9PSED</name>
<evidence type="ECO:0008006" key="3">
    <source>
        <dbReference type="Google" id="ProtNLM"/>
    </source>
</evidence>
<organism evidence="1 2">
    <name type="scientific">Pseudomonas asiatica</name>
    <dbReference type="NCBI Taxonomy" id="2219225"/>
    <lineage>
        <taxon>Bacteria</taxon>
        <taxon>Pseudomonadati</taxon>
        <taxon>Pseudomonadota</taxon>
        <taxon>Gammaproteobacteria</taxon>
        <taxon>Pseudomonadales</taxon>
        <taxon>Pseudomonadaceae</taxon>
        <taxon>Pseudomonas</taxon>
    </lineage>
</organism>
<dbReference type="AlphaFoldDB" id="A0AAJ5LKB3"/>
<dbReference type="Proteomes" id="UP001058744">
    <property type="component" value="Chromosome"/>
</dbReference>
<sequence length="133" mass="13912">MSIDELALLIKQLQGRGIARCEYETKQLSVTLVFAANRTASIAEPAQLPVPCSQTILVEAPKAGHFVSTHPLQGVALAAVGERVETGSIIGFIQVGELLEPVKVKNAGIMAGYCPTDGDLVGYAAPIAKLTPS</sequence>
<dbReference type="SUPFAM" id="SSF51230">
    <property type="entry name" value="Single hybrid motif"/>
    <property type="match status" value="1"/>
</dbReference>